<dbReference type="InterPro" id="IPR043502">
    <property type="entry name" value="DNA/RNA_pol_sf"/>
</dbReference>
<keyword evidence="1" id="KW-0511">Multifunctional enzyme</keyword>
<gene>
    <name evidence="3" type="primary">OSJNBa0013D02.16</name>
</gene>
<dbReference type="Pfam" id="PF17921">
    <property type="entry name" value="Integrase_H2C2"/>
    <property type="match status" value="1"/>
</dbReference>
<dbReference type="InterPro" id="IPR001584">
    <property type="entry name" value="Integrase_cat-core"/>
</dbReference>
<organism evidence="3 4">
    <name type="scientific">Oryza sativa subsp. japonica</name>
    <name type="common">Rice</name>
    <dbReference type="NCBI Taxonomy" id="39947"/>
    <lineage>
        <taxon>Eukaryota</taxon>
        <taxon>Viridiplantae</taxon>
        <taxon>Streptophyta</taxon>
        <taxon>Embryophyta</taxon>
        <taxon>Tracheophyta</taxon>
        <taxon>Spermatophyta</taxon>
        <taxon>Magnoliopsida</taxon>
        <taxon>Liliopsida</taxon>
        <taxon>Poales</taxon>
        <taxon>Poaceae</taxon>
        <taxon>BOP clade</taxon>
        <taxon>Oryzoideae</taxon>
        <taxon>Oryzeae</taxon>
        <taxon>Oryzinae</taxon>
        <taxon>Oryza</taxon>
        <taxon>Oryza sativa</taxon>
    </lineage>
</organism>
<dbReference type="Gene3D" id="3.30.70.270">
    <property type="match status" value="1"/>
</dbReference>
<dbReference type="InterPro" id="IPR041588">
    <property type="entry name" value="Integrase_H2C2"/>
</dbReference>
<dbReference type="PROSITE" id="PS50994">
    <property type="entry name" value="INTEGRASE"/>
    <property type="match status" value="1"/>
</dbReference>
<dbReference type="InterPro" id="IPR050951">
    <property type="entry name" value="Retrovirus_Pol_polyprotein"/>
</dbReference>
<dbReference type="Proteomes" id="UP000000763">
    <property type="component" value="Chromosome 3"/>
</dbReference>
<evidence type="ECO:0000256" key="1">
    <source>
        <dbReference type="ARBA" id="ARBA00023268"/>
    </source>
</evidence>
<reference evidence="4" key="2">
    <citation type="journal article" date="2008" name="Nucleic Acids Res.">
        <title>The rice annotation project database (RAP-DB): 2008 update.</title>
        <authorList>
            <consortium name="The rice annotation project (RAP)"/>
        </authorList>
    </citation>
    <scope>GENOME REANNOTATION</scope>
    <source>
        <strain evidence="4">cv. Nipponbare</strain>
    </source>
</reference>
<dbReference type="GO" id="GO:0015074">
    <property type="term" value="P:DNA integration"/>
    <property type="evidence" value="ECO:0007669"/>
    <property type="project" value="InterPro"/>
</dbReference>
<dbReference type="PANTHER" id="PTHR37984">
    <property type="entry name" value="PROTEIN CBG26694"/>
    <property type="match status" value="1"/>
</dbReference>
<evidence type="ECO:0000259" key="2">
    <source>
        <dbReference type="PROSITE" id="PS50994"/>
    </source>
</evidence>
<dbReference type="FunFam" id="3.30.70.270:FF:000020">
    <property type="entry name" value="Transposon Tf2-6 polyprotein-like Protein"/>
    <property type="match status" value="1"/>
</dbReference>
<evidence type="ECO:0000313" key="3">
    <source>
        <dbReference type="EMBL" id="AAO17006.1"/>
    </source>
</evidence>
<dbReference type="Pfam" id="PF17919">
    <property type="entry name" value="RT_RNaseH_2"/>
    <property type="match status" value="1"/>
</dbReference>
<feature type="domain" description="Integrase catalytic" evidence="2">
    <location>
        <begin position="227"/>
        <end position="389"/>
    </location>
</feature>
<name>Q8GZY6_ORYSJ</name>
<dbReference type="PANTHER" id="PTHR37984:SF5">
    <property type="entry name" value="PROTEIN NYNRIN-LIKE"/>
    <property type="match status" value="1"/>
</dbReference>
<dbReference type="GO" id="GO:0003676">
    <property type="term" value="F:nucleic acid binding"/>
    <property type="evidence" value="ECO:0007669"/>
    <property type="project" value="InterPro"/>
</dbReference>
<dbReference type="InterPro" id="IPR041577">
    <property type="entry name" value="RT_RNaseH_2"/>
</dbReference>
<dbReference type="AlphaFoldDB" id="Q8GZY6"/>
<sequence>MTVAAYIDRFLDLLARTSPLTEEQQVDLFTTGLQEPLSFLGLARYYRKFINEFGAMAAPLTHLLKKDGFLWSFDAEDAFGRLKQALTTAPVLALPDFEQPFVVECDASSTGFGALRELRIANSTDPALDALRDQILSGDKTTPWALIDSIVTFKQRLYIPPASALLQTVLSMVHDDKHEGIQKTLHRLRREFHPPDNRCVVQEFVKACTVCQRNKTEHLHPAGLLLPLPVPSVVWSDVSMDFIEGFPRVEGKSVILTVVNRFSKYAHFITLSHPYSAESVAHAFYTDIVRLHGILTLIMSDRDSVFTSAFWKALFTATGTKLHMSSVFHLQSDGQSEAINKVIAMYLRCLVGDRPRQWVKWLPWTEYVYNNSYHSALRETPFRVVCGRDPPQLREYEQGELRVVAMARTLQDWAVFDGISLVVFGPCGPSLAFRLFFPF</sequence>
<protein>
    <recommendedName>
        <fullName evidence="2">Integrase catalytic domain-containing protein</fullName>
    </recommendedName>
</protein>
<proteinExistence type="predicted"/>
<dbReference type="InterPro" id="IPR012337">
    <property type="entry name" value="RNaseH-like_sf"/>
</dbReference>
<dbReference type="EMBL" id="AC134232">
    <property type="protein sequence ID" value="AAO17006.1"/>
    <property type="molecule type" value="Genomic_DNA"/>
</dbReference>
<dbReference type="SUPFAM" id="SSF53098">
    <property type="entry name" value="Ribonuclease H-like"/>
    <property type="match status" value="1"/>
</dbReference>
<dbReference type="Gene3D" id="3.30.420.10">
    <property type="entry name" value="Ribonuclease H-like superfamily/Ribonuclease H"/>
    <property type="match status" value="1"/>
</dbReference>
<dbReference type="InterPro" id="IPR036397">
    <property type="entry name" value="RNaseH_sf"/>
</dbReference>
<accession>Q8GZY6</accession>
<dbReference type="GO" id="GO:0003824">
    <property type="term" value="F:catalytic activity"/>
    <property type="evidence" value="ECO:0007669"/>
    <property type="project" value="UniProtKB-KW"/>
</dbReference>
<reference evidence="4" key="1">
    <citation type="journal article" date="2005" name="Nature">
        <title>The map-based sequence of the rice genome.</title>
        <authorList>
            <consortium name="International rice genome sequencing project (IRGSP)"/>
            <person name="Matsumoto T."/>
            <person name="Wu J."/>
            <person name="Kanamori H."/>
            <person name="Katayose Y."/>
            <person name="Fujisawa M."/>
            <person name="Namiki N."/>
            <person name="Mizuno H."/>
            <person name="Yamamoto K."/>
            <person name="Antonio B.A."/>
            <person name="Baba T."/>
            <person name="Sakata K."/>
            <person name="Nagamura Y."/>
            <person name="Aoki H."/>
            <person name="Arikawa K."/>
            <person name="Arita K."/>
            <person name="Bito T."/>
            <person name="Chiden Y."/>
            <person name="Fujitsuka N."/>
            <person name="Fukunaka R."/>
            <person name="Hamada M."/>
            <person name="Harada C."/>
            <person name="Hayashi A."/>
            <person name="Hijishita S."/>
            <person name="Honda M."/>
            <person name="Hosokawa S."/>
            <person name="Ichikawa Y."/>
            <person name="Idonuma A."/>
            <person name="Iijima M."/>
            <person name="Ikeda M."/>
            <person name="Ikeno M."/>
            <person name="Ito K."/>
            <person name="Ito S."/>
            <person name="Ito T."/>
            <person name="Ito Y."/>
            <person name="Ito Y."/>
            <person name="Iwabuchi A."/>
            <person name="Kamiya K."/>
            <person name="Karasawa W."/>
            <person name="Kurita K."/>
            <person name="Katagiri S."/>
            <person name="Kikuta A."/>
            <person name="Kobayashi H."/>
            <person name="Kobayashi N."/>
            <person name="Machita K."/>
            <person name="Maehara T."/>
            <person name="Masukawa M."/>
            <person name="Mizubayashi T."/>
            <person name="Mukai Y."/>
            <person name="Nagasaki H."/>
            <person name="Nagata Y."/>
            <person name="Naito S."/>
            <person name="Nakashima M."/>
            <person name="Nakama Y."/>
            <person name="Nakamichi Y."/>
            <person name="Nakamura M."/>
            <person name="Meguro A."/>
            <person name="Negishi M."/>
            <person name="Ohta I."/>
            <person name="Ohta T."/>
            <person name="Okamoto M."/>
            <person name="Ono N."/>
            <person name="Saji S."/>
            <person name="Sakaguchi M."/>
            <person name="Sakai K."/>
            <person name="Shibata M."/>
            <person name="Shimokawa T."/>
            <person name="Song J."/>
            <person name="Takazaki Y."/>
            <person name="Terasawa K."/>
            <person name="Tsugane M."/>
            <person name="Tsuji K."/>
            <person name="Ueda S."/>
            <person name="Waki K."/>
            <person name="Yamagata H."/>
            <person name="Yamamoto M."/>
            <person name="Yamamoto S."/>
            <person name="Yamane H."/>
            <person name="Yoshiki S."/>
            <person name="Yoshihara R."/>
            <person name="Yukawa K."/>
            <person name="Zhong H."/>
            <person name="Yano M."/>
            <person name="Yuan Q."/>
            <person name="Ouyang S."/>
            <person name="Liu J."/>
            <person name="Jones K.M."/>
            <person name="Gansberger K."/>
            <person name="Moffat K."/>
            <person name="Hill J."/>
            <person name="Bera J."/>
            <person name="Fadrosh D."/>
            <person name="Jin S."/>
            <person name="Johri S."/>
            <person name="Kim M."/>
            <person name="Overton L."/>
            <person name="Reardon M."/>
            <person name="Tsitrin T."/>
            <person name="Vuong H."/>
            <person name="Weaver B."/>
            <person name="Ciecko A."/>
            <person name="Tallon L."/>
            <person name="Jackson J."/>
            <person name="Pai G."/>
            <person name="Aken S.V."/>
            <person name="Utterback T."/>
            <person name="Reidmuller S."/>
            <person name="Feldblyum T."/>
            <person name="Hsiao J."/>
            <person name="Zismann V."/>
            <person name="Iobst S."/>
            <person name="de Vazeille A.R."/>
            <person name="Buell C.R."/>
            <person name="Ying K."/>
            <person name="Li Y."/>
            <person name="Lu T."/>
            <person name="Huang Y."/>
            <person name="Zhao Q."/>
            <person name="Feng Q."/>
            <person name="Zhang L."/>
            <person name="Zhu J."/>
            <person name="Weng Q."/>
            <person name="Mu J."/>
            <person name="Lu Y."/>
            <person name="Fan D."/>
            <person name="Liu Y."/>
            <person name="Guan J."/>
            <person name="Zhang Y."/>
            <person name="Yu S."/>
            <person name="Liu X."/>
            <person name="Zhang Y."/>
            <person name="Hong G."/>
            <person name="Han B."/>
            <person name="Choisne N."/>
            <person name="Demange N."/>
            <person name="Orjeda G."/>
            <person name="Samain S."/>
            <person name="Cattolico L."/>
            <person name="Pelletier E."/>
            <person name="Couloux A."/>
            <person name="Segurens B."/>
            <person name="Wincker P."/>
            <person name="D'Hont A."/>
            <person name="Scarpelli C."/>
            <person name="Weissenbach J."/>
            <person name="Salanoubat M."/>
            <person name="Quetier F."/>
            <person name="Yu Y."/>
            <person name="Kim H.R."/>
            <person name="Rambo T."/>
            <person name="Currie J."/>
            <person name="Collura K."/>
            <person name="Luo M."/>
            <person name="Yang T."/>
            <person name="Ammiraju J.S.S."/>
            <person name="Engler F."/>
            <person name="Soderlund C."/>
            <person name="Wing R.A."/>
            <person name="Palmer L.E."/>
            <person name="de la Bastide M."/>
            <person name="Spiegel L."/>
            <person name="Nascimento L."/>
            <person name="Zutavern T."/>
            <person name="O'Shaughnessy A."/>
            <person name="Dike S."/>
            <person name="Dedhia N."/>
            <person name="Preston R."/>
            <person name="Balija V."/>
            <person name="McCombie W.R."/>
            <person name="Chow T."/>
            <person name="Chen H."/>
            <person name="Chung M."/>
            <person name="Chen C."/>
            <person name="Shaw J."/>
            <person name="Wu H."/>
            <person name="Hsiao K."/>
            <person name="Chao Y."/>
            <person name="Chu M."/>
            <person name="Cheng C."/>
            <person name="Hour A."/>
            <person name="Lee P."/>
            <person name="Lin S."/>
            <person name="Lin Y."/>
            <person name="Liou J."/>
            <person name="Liu S."/>
            <person name="Hsing Y."/>
            <person name="Raghuvanshi S."/>
            <person name="Mohanty A."/>
            <person name="Bharti A.K."/>
            <person name="Gaur A."/>
            <person name="Gupta V."/>
            <person name="Kumar D."/>
            <person name="Ravi V."/>
            <person name="Vij S."/>
            <person name="Kapur A."/>
            <person name="Khurana P."/>
            <person name="Khurana P."/>
            <person name="Khurana J.P."/>
            <person name="Tyagi A.K."/>
            <person name="Gaikwad K."/>
            <person name="Singh A."/>
            <person name="Dalal V."/>
            <person name="Srivastava S."/>
            <person name="Dixit A."/>
            <person name="Pal A.K."/>
            <person name="Ghazi I.A."/>
            <person name="Yadav M."/>
            <person name="Pandit A."/>
            <person name="Bhargava A."/>
            <person name="Sureshbabu K."/>
            <person name="Batra K."/>
            <person name="Sharma T.R."/>
            <person name="Mohapatra T."/>
            <person name="Singh N.K."/>
            <person name="Messing J."/>
            <person name="Nelson A.B."/>
            <person name="Fuks G."/>
            <person name="Kavchok S."/>
            <person name="Keizer G."/>
            <person name="Linton E."/>
            <person name="Llaca V."/>
            <person name="Song R."/>
            <person name="Tanyolac B."/>
            <person name="Young S."/>
            <person name="Ho-Il K."/>
            <person name="Hahn J.H."/>
            <person name="Sangsakoo G."/>
            <person name="Vanavichit A."/>
            <person name="de Mattos Luiz.A.T."/>
            <person name="Zimmer P.D."/>
            <person name="Malone G."/>
            <person name="Dellagostin O."/>
            <person name="de Oliveira A.C."/>
            <person name="Bevan M."/>
            <person name="Bancroft I."/>
            <person name="Minx P."/>
            <person name="Cordum H."/>
            <person name="Wilson R."/>
            <person name="Cheng Z."/>
            <person name="Jin W."/>
            <person name="Jiang J."/>
            <person name="Leong S.A."/>
            <person name="Iwama H."/>
            <person name="Gojobori T."/>
            <person name="Itoh T."/>
            <person name="Niimura Y."/>
            <person name="Fujii Y."/>
            <person name="Habara T."/>
            <person name="Sakai H."/>
            <person name="Sato Y."/>
            <person name="Wilson G."/>
            <person name="Kumar K."/>
            <person name="McCouch S."/>
            <person name="Juretic N."/>
            <person name="Hoen D."/>
            <person name="Wright S."/>
            <person name="Bruskiewich R."/>
            <person name="Bureau T."/>
            <person name="Miyao A."/>
            <person name="Hirochika H."/>
            <person name="Nishikawa T."/>
            <person name="Kadowaki K."/>
            <person name="Sugiura M."/>
            <person name="Burr B."/>
            <person name="Sasaki T."/>
        </authorList>
    </citation>
    <scope>NUCLEOTIDE SEQUENCE [LARGE SCALE GENOMIC DNA]</scope>
    <source>
        <strain evidence="4">cv. Nipponbare</strain>
    </source>
</reference>
<dbReference type="Gene3D" id="1.10.340.70">
    <property type="match status" value="1"/>
</dbReference>
<evidence type="ECO:0000313" key="4">
    <source>
        <dbReference type="Proteomes" id="UP000000763"/>
    </source>
</evidence>
<dbReference type="SUPFAM" id="SSF56672">
    <property type="entry name" value="DNA/RNA polymerases"/>
    <property type="match status" value="1"/>
</dbReference>
<dbReference type="InterPro" id="IPR043128">
    <property type="entry name" value="Rev_trsase/Diguanyl_cyclase"/>
</dbReference>
<dbReference type="FunFam" id="3.30.420.10:FF:000219">
    <property type="entry name" value="Putative retroelement"/>
    <property type="match status" value="1"/>
</dbReference>